<proteinExistence type="predicted"/>
<organism evidence="1 2">
    <name type="scientific">Trichonephila inaurata madagascariensis</name>
    <dbReference type="NCBI Taxonomy" id="2747483"/>
    <lineage>
        <taxon>Eukaryota</taxon>
        <taxon>Metazoa</taxon>
        <taxon>Ecdysozoa</taxon>
        <taxon>Arthropoda</taxon>
        <taxon>Chelicerata</taxon>
        <taxon>Arachnida</taxon>
        <taxon>Araneae</taxon>
        <taxon>Araneomorphae</taxon>
        <taxon>Entelegynae</taxon>
        <taxon>Araneoidea</taxon>
        <taxon>Nephilidae</taxon>
        <taxon>Trichonephila</taxon>
        <taxon>Trichonephila inaurata</taxon>
    </lineage>
</organism>
<comment type="caution">
    <text evidence="1">The sequence shown here is derived from an EMBL/GenBank/DDBJ whole genome shotgun (WGS) entry which is preliminary data.</text>
</comment>
<dbReference type="AlphaFoldDB" id="A0A8X6X0L6"/>
<accession>A0A8X6X0L6</accession>
<reference evidence="1" key="1">
    <citation type="submission" date="2020-08" db="EMBL/GenBank/DDBJ databases">
        <title>Multicomponent nature underlies the extraordinary mechanical properties of spider dragline silk.</title>
        <authorList>
            <person name="Kono N."/>
            <person name="Nakamura H."/>
            <person name="Mori M."/>
            <person name="Yoshida Y."/>
            <person name="Ohtoshi R."/>
            <person name="Malay A.D."/>
            <person name="Moran D.A.P."/>
            <person name="Tomita M."/>
            <person name="Numata K."/>
            <person name="Arakawa K."/>
        </authorList>
    </citation>
    <scope>NUCLEOTIDE SEQUENCE</scope>
</reference>
<evidence type="ECO:0000313" key="1">
    <source>
        <dbReference type="EMBL" id="GFY43716.1"/>
    </source>
</evidence>
<sequence length="94" mass="11070">MTAFDSRSSYEYREKHRISFLFNPQKNKPHLNSLVHDWNKHSFTLDDFNAHSTKWVYDQSCPLSNLAEGFIDKNQIDFIESSVASPTHPNLTYY</sequence>
<dbReference type="Proteomes" id="UP000886998">
    <property type="component" value="Unassembled WGS sequence"/>
</dbReference>
<keyword evidence="2" id="KW-1185">Reference proteome</keyword>
<gene>
    <name evidence="1" type="ORF">TNIN_83481</name>
</gene>
<dbReference type="EMBL" id="BMAV01003823">
    <property type="protein sequence ID" value="GFY43716.1"/>
    <property type="molecule type" value="Genomic_DNA"/>
</dbReference>
<protein>
    <recommendedName>
        <fullName evidence="3">Endonuclease/exonuclease/phosphatase domain-containing protein</fullName>
    </recommendedName>
</protein>
<evidence type="ECO:0008006" key="3">
    <source>
        <dbReference type="Google" id="ProtNLM"/>
    </source>
</evidence>
<evidence type="ECO:0000313" key="2">
    <source>
        <dbReference type="Proteomes" id="UP000886998"/>
    </source>
</evidence>
<name>A0A8X6X0L6_9ARAC</name>